<evidence type="ECO:0000256" key="17">
    <source>
        <dbReference type="PIRSR" id="PIRSR606539-2"/>
    </source>
</evidence>
<evidence type="ECO:0000313" key="24">
    <source>
        <dbReference type="Proteomes" id="UP000050761"/>
    </source>
</evidence>
<evidence type="ECO:0000256" key="11">
    <source>
        <dbReference type="ARBA" id="ARBA00022967"/>
    </source>
</evidence>
<gene>
    <name evidence="23" type="ORF">HPBE_LOCUS15444</name>
</gene>
<keyword evidence="11 19" id="KW-1278">Translocase</keyword>
<dbReference type="SUPFAM" id="SSF81665">
    <property type="entry name" value="Calcium ATPase, transmembrane domain M"/>
    <property type="match status" value="1"/>
</dbReference>
<keyword evidence="10 18" id="KW-0460">Magnesium</keyword>
<dbReference type="InterPro" id="IPR032630">
    <property type="entry name" value="P_typ_ATPase_c"/>
</dbReference>
<feature type="binding site" evidence="18">
    <location>
        <position position="1003"/>
    </location>
    <ligand>
        <name>Mg(2+)</name>
        <dbReference type="ChEBI" id="CHEBI:18420"/>
    </ligand>
</feature>
<protein>
    <recommendedName>
        <fullName evidence="19">Phospholipid-transporting ATPase</fullName>
        <ecNumber evidence="19">7.6.2.1</ecNumber>
    </recommendedName>
</protein>
<dbReference type="Pfam" id="PF16212">
    <property type="entry name" value="PhoLip_ATPase_C"/>
    <property type="match status" value="1"/>
</dbReference>
<feature type="domain" description="P-type ATPase C-terminal" evidence="22">
    <location>
        <begin position="1029"/>
        <end position="1277"/>
    </location>
</feature>
<dbReference type="Pfam" id="PF16209">
    <property type="entry name" value="PhoLip_ATPase_N"/>
    <property type="match status" value="1"/>
</dbReference>
<dbReference type="SUPFAM" id="SSF81653">
    <property type="entry name" value="Calcium ATPase, transduction domain A"/>
    <property type="match status" value="1"/>
</dbReference>
<evidence type="ECO:0000313" key="25">
    <source>
        <dbReference type="WBParaSite" id="HPBE_0001544501-mRNA-1"/>
    </source>
</evidence>
<dbReference type="SUPFAM" id="SSF81660">
    <property type="entry name" value="Metal cation-transporting ATPase, ATP-binding domain N"/>
    <property type="match status" value="1"/>
</dbReference>
<feature type="transmembrane region" description="Helical" evidence="19">
    <location>
        <begin position="1141"/>
        <end position="1160"/>
    </location>
</feature>
<evidence type="ECO:0000256" key="6">
    <source>
        <dbReference type="ARBA" id="ARBA00022723"/>
    </source>
</evidence>
<feature type="transmembrane region" description="Helical" evidence="19">
    <location>
        <begin position="403"/>
        <end position="422"/>
    </location>
</feature>
<dbReference type="InterPro" id="IPR032631">
    <property type="entry name" value="P-type_ATPase_N"/>
</dbReference>
<dbReference type="EMBL" id="UZAH01028854">
    <property type="protein sequence ID" value="VDP02779.1"/>
    <property type="molecule type" value="Genomic_DNA"/>
</dbReference>
<keyword evidence="5 19" id="KW-0812">Transmembrane</keyword>
<evidence type="ECO:0000256" key="12">
    <source>
        <dbReference type="ARBA" id="ARBA00022989"/>
    </source>
</evidence>
<evidence type="ECO:0000256" key="9">
    <source>
        <dbReference type="ARBA" id="ARBA00022840"/>
    </source>
</evidence>
<evidence type="ECO:0000256" key="10">
    <source>
        <dbReference type="ARBA" id="ARBA00022842"/>
    </source>
</evidence>
<dbReference type="Pfam" id="PF13246">
    <property type="entry name" value="Cation_ATPase"/>
    <property type="match status" value="1"/>
</dbReference>
<evidence type="ECO:0000256" key="15">
    <source>
        <dbReference type="ARBA" id="ARBA00050913"/>
    </source>
</evidence>
<evidence type="ECO:0000256" key="19">
    <source>
        <dbReference type="RuleBase" id="RU362033"/>
    </source>
</evidence>
<comment type="cofactor">
    <cofactor evidence="1 18">
        <name>Mg(2+)</name>
        <dbReference type="ChEBI" id="CHEBI:18420"/>
    </cofactor>
</comment>
<feature type="transmembrane region" description="Helical" evidence="19">
    <location>
        <begin position="346"/>
        <end position="370"/>
    </location>
</feature>
<feature type="binding site" evidence="17">
    <location>
        <position position="740"/>
    </location>
    <ligand>
        <name>ATP</name>
        <dbReference type="ChEBI" id="CHEBI:30616"/>
    </ligand>
</feature>
<dbReference type="Proteomes" id="UP000050761">
    <property type="component" value="Unassembled WGS sequence"/>
</dbReference>
<dbReference type="InterPro" id="IPR008250">
    <property type="entry name" value="ATPase_P-typ_transduc_dom_A_sf"/>
</dbReference>
<dbReference type="PANTHER" id="PTHR24092">
    <property type="entry name" value="PROBABLE PHOSPHOLIPID-TRANSPORTING ATPASE"/>
    <property type="match status" value="1"/>
</dbReference>
<dbReference type="OrthoDB" id="377733at2759"/>
<proteinExistence type="inferred from homology"/>
<organism evidence="23">
    <name type="scientific">Heligmosomoides polygyrus</name>
    <name type="common">Parasitic roundworm</name>
    <dbReference type="NCBI Taxonomy" id="6339"/>
    <lineage>
        <taxon>Eukaryota</taxon>
        <taxon>Metazoa</taxon>
        <taxon>Ecdysozoa</taxon>
        <taxon>Nematoda</taxon>
        <taxon>Chromadorea</taxon>
        <taxon>Rhabditida</taxon>
        <taxon>Rhabditina</taxon>
        <taxon>Rhabditomorpha</taxon>
        <taxon>Strongyloidea</taxon>
        <taxon>Heligmosomidae</taxon>
        <taxon>Heligmosomoides</taxon>
    </lineage>
</organism>
<feature type="binding site" evidence="17">
    <location>
        <position position="1007"/>
    </location>
    <ligand>
        <name>ATP</name>
        <dbReference type="ChEBI" id="CHEBI:30616"/>
    </ligand>
</feature>
<dbReference type="SUPFAM" id="SSF56784">
    <property type="entry name" value="HAD-like"/>
    <property type="match status" value="1"/>
</dbReference>
<keyword evidence="6 18" id="KW-0479">Metal-binding</keyword>
<feature type="binding site" evidence="17">
    <location>
        <position position="697"/>
    </location>
    <ligand>
        <name>ATP</name>
        <dbReference type="ChEBI" id="CHEBI:30616"/>
    </ligand>
</feature>
<dbReference type="InterPro" id="IPR036412">
    <property type="entry name" value="HAD-like_sf"/>
</dbReference>
<keyword evidence="8" id="KW-0256">Endoplasmic reticulum</keyword>
<evidence type="ECO:0000256" key="5">
    <source>
        <dbReference type="ARBA" id="ARBA00022692"/>
    </source>
</evidence>
<feature type="binding site" evidence="17">
    <location>
        <position position="983"/>
    </location>
    <ligand>
        <name>ATP</name>
        <dbReference type="ChEBI" id="CHEBI:30616"/>
    </ligand>
</feature>
<sequence>MKVYTDQQQASTSQSTIDTSKGHHRRASSLWVPPSRPIFSSPTQVIREKAETGGRILKRHRWTRWLFGSDSVLPAYRIVTPNNQAEPPPRYEHPNRRHPDNRISTTKYSLLTFLPKNLLEQLHRAANLYFIFIVVLNMIIGAFGKYVSIMPISFVLGVTAIKDAFEDYRRYKSDRKINHSTCRVWDSSQGRYRKLEWQHILVGDFVHLSHDEIIPADILLLRSSDVNDGESNLKQRQAIRAMGKFHNPTVPLNFSPDQFKYKVCCEEPTTDVYKFEGRLETMDGGPPLPREFTILAKENVLLRGCVVKNTDFVEGIVLYAGRDTKAMLNNNGPRYKRSTLERLTNLDIIWCVVILLALCITGAVLSGVWMRSFTNPYGIPFFTWSEMPGGTAFRPSFESFWNFWSFIIVLQVLIPISLYVSIEFIKVGQVWLISQDTNMYYEKVDKRLQCRALNIPEELGQIQYVMSDKTGTLTENQMVFRRCSLRGKDFGGHSVAAAIDQPDDRLGRPRPSKDRGLEALLSRTVREVDVDSPIFLFFLTMAVCNTVVVNARPHEDLMDPDGDIIDNSTEETDTAERMTISPLSVKFLEEVEEEAPAAQDLKSPRESIELIDLHDEKEEAPAAPVAQENTNNDAKEKICVKTIPGILHRPSLLSFARLKGIKELSPFRRSVDKRQSQSSSETVAPLHSYYDSESPDELALVEAAREYGVRLLRRRFDEVTIHLAAGGQLVKYKVLHTLPFDSDRKRMSVVVQECTGKKRVMLLTKGADANVLPILSDAYITSARGEEELFKAQEHLSDYAKEGLRTLCLANKYWSEEEYQAWRALHEEAELDPHHRENLVRDSILKAEKDLELLGVTAIEDRLQEGVPECIHLLREAGICVWLLTGDKVETAVNIAFSSRLFSSAMDILNIGANGIRTVSDLLDEHLQRVNRAGEITEDAAFGLVLNASCLNYCVDPHNEERFVRLLKSCRSVLCCRATPLQKASLVKLAKTRLGGKVLAIGDGANDVSMIQCADVGVGLSGQEGMQAVMASDFAMARFRFLANLLLVHGHWCYQRLAQTILYFFYKNAMFVFTIFWYQIFNGFSSQVPIDPIYLMVYNLVFTSVPALLYGCLEQDASADILLDVPQFYDQGRLGKKYRWYSFWLNMLDAVWQSAVVYWLCHFSYVDTDCDMWTFGVVLCAQLLFVNTFHLALLLQYWTWPIFISMVLSVVSFFVCALLYNGFVTADWTWTNVKDTPVYTAQVAMIEPVFWLVLLLSIVLCLMPRFILIAVTNSIRPSRVLKRRQLANAVDHKPRQFSAFSCCIRVLCSDDASVKASVIF</sequence>
<feature type="binding site" evidence="18">
    <location>
        <position position="1007"/>
    </location>
    <ligand>
        <name>Mg(2+)</name>
        <dbReference type="ChEBI" id="CHEBI:18420"/>
    </ligand>
</feature>
<feature type="binding site" evidence="17">
    <location>
        <position position="1006"/>
    </location>
    <ligand>
        <name>ATP</name>
        <dbReference type="ChEBI" id="CHEBI:30616"/>
    </ligand>
</feature>
<dbReference type="SFLD" id="SFLDS00003">
    <property type="entry name" value="Haloacid_Dehalogenase"/>
    <property type="match status" value="1"/>
</dbReference>
<evidence type="ECO:0000259" key="21">
    <source>
        <dbReference type="Pfam" id="PF16209"/>
    </source>
</evidence>
<feature type="transmembrane region" description="Helical" evidence="19">
    <location>
        <begin position="1172"/>
        <end position="1195"/>
    </location>
</feature>
<dbReference type="InterPro" id="IPR044492">
    <property type="entry name" value="P_typ_ATPase_HD_dom"/>
</dbReference>
<evidence type="ECO:0000259" key="22">
    <source>
        <dbReference type="Pfam" id="PF16212"/>
    </source>
</evidence>
<feature type="binding site" evidence="17">
    <location>
        <position position="977"/>
    </location>
    <ligand>
        <name>ATP</name>
        <dbReference type="ChEBI" id="CHEBI:30616"/>
    </ligand>
</feature>
<feature type="region of interest" description="Disordered" evidence="20">
    <location>
        <begin position="669"/>
        <end position="688"/>
    </location>
</feature>
<evidence type="ECO:0000256" key="7">
    <source>
        <dbReference type="ARBA" id="ARBA00022741"/>
    </source>
</evidence>
<dbReference type="PROSITE" id="PS00154">
    <property type="entry name" value="ATPASE_E1_E2"/>
    <property type="match status" value="1"/>
</dbReference>
<dbReference type="GO" id="GO:0000287">
    <property type="term" value="F:magnesium ion binding"/>
    <property type="evidence" value="ECO:0007669"/>
    <property type="project" value="UniProtKB-UniRule"/>
</dbReference>
<feature type="binding site" evidence="17">
    <location>
        <position position="765"/>
    </location>
    <ligand>
        <name>ATP</name>
        <dbReference type="ChEBI" id="CHEBI:30616"/>
    </ligand>
</feature>
<keyword evidence="13 19" id="KW-0472">Membrane</keyword>
<feature type="binding site" evidence="18">
    <location>
        <position position="470"/>
    </location>
    <ligand>
        <name>Mg(2+)</name>
        <dbReference type="ChEBI" id="CHEBI:18420"/>
    </ligand>
</feature>
<feature type="transmembrane region" description="Helical" evidence="19">
    <location>
        <begin position="126"/>
        <end position="143"/>
    </location>
</feature>
<dbReference type="GO" id="GO:0005524">
    <property type="term" value="F:ATP binding"/>
    <property type="evidence" value="ECO:0007669"/>
    <property type="project" value="UniProtKB-UniRule"/>
</dbReference>
<feature type="transmembrane region" description="Helical" evidence="19">
    <location>
        <begin position="1249"/>
        <end position="1275"/>
    </location>
</feature>
<feature type="binding site" evidence="17">
    <location>
        <position position="469"/>
    </location>
    <ligand>
        <name>ATP</name>
        <dbReference type="ChEBI" id="CHEBI:30616"/>
    </ligand>
</feature>
<dbReference type="SFLD" id="SFLDG00002">
    <property type="entry name" value="C1.7:_P-type_atpase_like"/>
    <property type="match status" value="1"/>
</dbReference>
<dbReference type="InterPro" id="IPR018303">
    <property type="entry name" value="ATPase_P-typ_P_site"/>
</dbReference>
<feature type="binding site" evidence="18">
    <location>
        <position position="468"/>
    </location>
    <ligand>
        <name>Mg(2+)</name>
        <dbReference type="ChEBI" id="CHEBI:18420"/>
    </ligand>
</feature>
<evidence type="ECO:0000313" key="23">
    <source>
        <dbReference type="EMBL" id="VDP02779.1"/>
    </source>
</evidence>
<reference evidence="25" key="2">
    <citation type="submission" date="2019-09" db="UniProtKB">
        <authorList>
            <consortium name="WormBaseParasite"/>
        </authorList>
    </citation>
    <scope>IDENTIFICATION</scope>
</reference>
<name>A0A3P8DQ89_HELPZ</name>
<feature type="binding site" evidence="17">
    <location>
        <position position="887"/>
    </location>
    <ligand>
        <name>ATP</name>
        <dbReference type="ChEBI" id="CHEBI:30616"/>
    </ligand>
</feature>
<dbReference type="NCBIfam" id="TIGR01494">
    <property type="entry name" value="ATPase_P-type"/>
    <property type="match status" value="1"/>
</dbReference>
<feature type="transmembrane region" description="Helical" evidence="19">
    <location>
        <begin position="1202"/>
        <end position="1223"/>
    </location>
</feature>
<dbReference type="PRINTS" id="PR00119">
    <property type="entry name" value="CATATPASE"/>
</dbReference>
<dbReference type="Gene3D" id="3.40.50.1000">
    <property type="entry name" value="HAD superfamily/HAD-like"/>
    <property type="match status" value="1"/>
</dbReference>
<comment type="catalytic activity">
    <reaction evidence="14 19">
        <text>ATP + H2O + phospholipidSide 1 = ADP + phosphate + phospholipidSide 2.</text>
        <dbReference type="EC" id="7.6.2.1"/>
    </reaction>
</comment>
<dbReference type="InterPro" id="IPR023214">
    <property type="entry name" value="HAD_sf"/>
</dbReference>
<dbReference type="GO" id="GO:0005789">
    <property type="term" value="C:endoplasmic reticulum membrane"/>
    <property type="evidence" value="ECO:0007669"/>
    <property type="project" value="UniProtKB-SubCell"/>
</dbReference>
<dbReference type="GO" id="GO:0045332">
    <property type="term" value="P:phospholipid translocation"/>
    <property type="evidence" value="ECO:0007669"/>
    <property type="project" value="TreeGrafter"/>
</dbReference>
<feature type="binding site" evidence="17">
    <location>
        <position position="470"/>
    </location>
    <ligand>
        <name>ATP</name>
        <dbReference type="ChEBI" id="CHEBI:30616"/>
    </ligand>
</feature>
<evidence type="ECO:0000256" key="16">
    <source>
        <dbReference type="PIRSR" id="PIRSR606539-1"/>
    </source>
</evidence>
<feature type="binding site" evidence="17">
    <location>
        <position position="886"/>
    </location>
    <ligand>
        <name>ATP</name>
        <dbReference type="ChEBI" id="CHEBI:30616"/>
    </ligand>
</feature>
<evidence type="ECO:0000256" key="4">
    <source>
        <dbReference type="ARBA" id="ARBA00008109"/>
    </source>
</evidence>
<dbReference type="FunFam" id="3.40.1110.10:FF:000009">
    <property type="entry name" value="Phospholipid-transporting ATPase"/>
    <property type="match status" value="1"/>
</dbReference>
<feature type="region of interest" description="Disordered" evidence="20">
    <location>
        <begin position="1"/>
        <end position="36"/>
    </location>
</feature>
<dbReference type="CDD" id="cd02073">
    <property type="entry name" value="P-type_ATPase_APLT_Dnf-like"/>
    <property type="match status" value="1"/>
</dbReference>
<keyword evidence="24" id="KW-1185">Reference proteome</keyword>
<evidence type="ECO:0000256" key="14">
    <source>
        <dbReference type="ARBA" id="ARBA00034036"/>
    </source>
</evidence>
<dbReference type="GO" id="GO:0005886">
    <property type="term" value="C:plasma membrane"/>
    <property type="evidence" value="ECO:0007669"/>
    <property type="project" value="TreeGrafter"/>
</dbReference>
<feature type="binding site" evidence="17">
    <location>
        <position position="885"/>
    </location>
    <ligand>
        <name>ATP</name>
        <dbReference type="ChEBI" id="CHEBI:30616"/>
    </ligand>
</feature>
<reference evidence="23 24" key="1">
    <citation type="submission" date="2018-11" db="EMBL/GenBank/DDBJ databases">
        <authorList>
            <consortium name="Pathogen Informatics"/>
        </authorList>
    </citation>
    <scope>NUCLEOTIDE SEQUENCE [LARGE SCALE GENOMIC DNA]</scope>
</reference>
<keyword evidence="12 19" id="KW-1133">Transmembrane helix</keyword>
<dbReference type="GO" id="GO:0140326">
    <property type="term" value="F:ATPase-coupled intramembrane lipid transporter activity"/>
    <property type="evidence" value="ECO:0007669"/>
    <property type="project" value="UniProtKB-EC"/>
</dbReference>
<evidence type="ECO:0000256" key="18">
    <source>
        <dbReference type="PIRSR" id="PIRSR606539-3"/>
    </source>
</evidence>
<feature type="binding site" evidence="17">
    <location>
        <position position="805"/>
    </location>
    <ligand>
        <name>ATP</name>
        <dbReference type="ChEBI" id="CHEBI:30616"/>
    </ligand>
</feature>
<evidence type="ECO:0000256" key="3">
    <source>
        <dbReference type="ARBA" id="ARBA00004586"/>
    </source>
</evidence>
<dbReference type="InterPro" id="IPR006539">
    <property type="entry name" value="P-type_ATPase_IV"/>
</dbReference>
<dbReference type="InterPro" id="IPR001757">
    <property type="entry name" value="P_typ_ATPase"/>
</dbReference>
<dbReference type="PANTHER" id="PTHR24092:SF218">
    <property type="entry name" value="PHOSPHOLIPID-TRANSPORTING ATPASE"/>
    <property type="match status" value="1"/>
</dbReference>
<evidence type="ECO:0000256" key="1">
    <source>
        <dbReference type="ARBA" id="ARBA00001946"/>
    </source>
</evidence>
<feature type="domain" description="P-type ATPase N-terminal" evidence="21">
    <location>
        <begin position="93"/>
        <end position="148"/>
    </location>
</feature>
<evidence type="ECO:0000256" key="20">
    <source>
        <dbReference type="SAM" id="MobiDB-lite"/>
    </source>
</evidence>
<evidence type="ECO:0000256" key="13">
    <source>
        <dbReference type="ARBA" id="ARBA00023136"/>
    </source>
</evidence>
<feature type="compositionally biased region" description="Low complexity" evidence="20">
    <location>
        <begin position="1"/>
        <end position="19"/>
    </location>
</feature>
<comment type="catalytic activity">
    <reaction evidence="15">
        <text>a beta-D-glucosyl-(1&lt;-&gt;1')-N-acylsphing-4-enine(out) + ATP + H2O = a beta-D-glucosyl-(1&lt;-&gt;1')-N-acylsphing-4-enine(in) + ADP + phosphate + H(+)</text>
        <dbReference type="Rhea" id="RHEA:66036"/>
        <dbReference type="ChEBI" id="CHEBI:15377"/>
        <dbReference type="ChEBI" id="CHEBI:15378"/>
        <dbReference type="ChEBI" id="CHEBI:22801"/>
        <dbReference type="ChEBI" id="CHEBI:30616"/>
        <dbReference type="ChEBI" id="CHEBI:43474"/>
        <dbReference type="ChEBI" id="CHEBI:456216"/>
    </reaction>
    <physiologicalReaction direction="left-to-right" evidence="15">
        <dbReference type="Rhea" id="RHEA:66037"/>
    </physiologicalReaction>
</comment>
<comment type="subcellular location">
    <subcellularLocation>
        <location evidence="2">Endomembrane system</location>
        <topology evidence="2">Multi-pass membrane protein</topology>
    </subcellularLocation>
    <subcellularLocation>
        <location evidence="3">Endoplasmic reticulum membrane</location>
    </subcellularLocation>
    <subcellularLocation>
        <location evidence="19">Membrane</location>
        <topology evidence="19">Multi-pass membrane protein</topology>
    </subcellularLocation>
</comment>
<dbReference type="WBParaSite" id="HPBE_0001544501-mRNA-1">
    <property type="protein sequence ID" value="HPBE_0001544501-mRNA-1"/>
    <property type="gene ID" value="HPBE_0001544501"/>
</dbReference>
<dbReference type="NCBIfam" id="TIGR01652">
    <property type="entry name" value="ATPase-Plipid"/>
    <property type="match status" value="1"/>
</dbReference>
<comment type="similarity">
    <text evidence="4 19">Belongs to the cation transport ATPase (P-type) (TC 3.A.3) family. Type IV subfamily.</text>
</comment>
<dbReference type="FunFam" id="2.70.150.10:FF:000054">
    <property type="entry name" value="Phospholipid-transporting ATPase"/>
    <property type="match status" value="1"/>
</dbReference>
<dbReference type="InterPro" id="IPR023299">
    <property type="entry name" value="ATPase_P-typ_cyto_dom_N"/>
</dbReference>
<feature type="active site" description="4-aspartylphosphate intermediate" evidence="16">
    <location>
        <position position="468"/>
    </location>
</feature>
<dbReference type="SFLD" id="SFLDF00027">
    <property type="entry name" value="p-type_atpase"/>
    <property type="match status" value="1"/>
</dbReference>
<keyword evidence="7 17" id="KW-0547">Nucleotide-binding</keyword>
<feature type="transmembrane region" description="Helical" evidence="19">
    <location>
        <begin position="1061"/>
        <end position="1081"/>
    </location>
</feature>
<dbReference type="FunFam" id="3.40.50.1000:FF:000014">
    <property type="entry name" value="Phospholipid-transporting ATPase"/>
    <property type="match status" value="1"/>
</dbReference>
<accession>A0A3P8DQ89</accession>
<dbReference type="EC" id="7.6.2.1" evidence="19"/>
<dbReference type="Gene3D" id="2.70.150.10">
    <property type="entry name" value="Calcium-transporting ATPase, cytoplasmic transduction domain A"/>
    <property type="match status" value="1"/>
</dbReference>
<dbReference type="InterPro" id="IPR023298">
    <property type="entry name" value="ATPase_P-typ_TM_dom_sf"/>
</dbReference>
<evidence type="ECO:0000256" key="8">
    <source>
        <dbReference type="ARBA" id="ARBA00022824"/>
    </source>
</evidence>
<dbReference type="Gene3D" id="3.40.1110.10">
    <property type="entry name" value="Calcium-transporting ATPase, cytoplasmic domain N"/>
    <property type="match status" value="1"/>
</dbReference>
<evidence type="ECO:0000256" key="2">
    <source>
        <dbReference type="ARBA" id="ARBA00004127"/>
    </source>
</evidence>
<dbReference type="GO" id="GO:0016887">
    <property type="term" value="F:ATP hydrolysis activity"/>
    <property type="evidence" value="ECO:0007669"/>
    <property type="project" value="InterPro"/>
</dbReference>
<feature type="transmembrane region" description="Helical" evidence="19">
    <location>
        <begin position="1093"/>
        <end position="1113"/>
    </location>
</feature>
<feature type="binding site" evidence="17">
    <location>
        <position position="468"/>
    </location>
    <ligand>
        <name>ATP</name>
        <dbReference type="ChEBI" id="CHEBI:30616"/>
    </ligand>
</feature>
<keyword evidence="9 17" id="KW-0067">ATP-binding</keyword>